<evidence type="ECO:0000256" key="3">
    <source>
        <dbReference type="ARBA" id="ARBA00023295"/>
    </source>
</evidence>
<dbReference type="GO" id="GO:0004553">
    <property type="term" value="F:hydrolase activity, hydrolyzing O-glycosyl compounds"/>
    <property type="evidence" value="ECO:0007669"/>
    <property type="project" value="InterPro"/>
</dbReference>
<evidence type="ECO:0000313" key="9">
    <source>
        <dbReference type="Proteomes" id="UP000078486"/>
    </source>
</evidence>
<evidence type="ECO:0000256" key="1">
    <source>
        <dbReference type="ARBA" id="ARBA00022737"/>
    </source>
</evidence>
<dbReference type="GO" id="GO:0000272">
    <property type="term" value="P:polysaccharide catabolic process"/>
    <property type="evidence" value="ECO:0007669"/>
    <property type="project" value="InterPro"/>
</dbReference>
<keyword evidence="5" id="KW-0732">Signal</keyword>
<dbReference type="SUPFAM" id="SSF49265">
    <property type="entry name" value="Fibronectin type III"/>
    <property type="match status" value="1"/>
</dbReference>
<dbReference type="PANTHER" id="PTHR13833">
    <property type="match status" value="1"/>
</dbReference>
<dbReference type="CDD" id="cd00063">
    <property type="entry name" value="FN3"/>
    <property type="match status" value="1"/>
</dbReference>
<dbReference type="RefSeq" id="WP_068768989.1">
    <property type="nucleotide sequence ID" value="NZ_CP109796.1"/>
</dbReference>
<dbReference type="InterPro" id="IPR007110">
    <property type="entry name" value="Ig-like_dom"/>
</dbReference>
<evidence type="ECO:0008006" key="10">
    <source>
        <dbReference type="Google" id="ProtNLM"/>
    </source>
</evidence>
<dbReference type="Gene3D" id="2.120.10.30">
    <property type="entry name" value="TolB, C-terminal domain"/>
    <property type="match status" value="3"/>
</dbReference>
<keyword evidence="9" id="KW-1185">Reference proteome</keyword>
<dbReference type="InterPro" id="IPR017853">
    <property type="entry name" value="GH"/>
</dbReference>
<feature type="repeat" description="NHL" evidence="4">
    <location>
        <begin position="962"/>
        <end position="992"/>
    </location>
</feature>
<feature type="domain" description="Fibronectin type-III" evidence="7">
    <location>
        <begin position="673"/>
        <end position="776"/>
    </location>
</feature>
<feature type="signal peptide" evidence="5">
    <location>
        <begin position="1"/>
        <end position="27"/>
    </location>
</feature>
<feature type="chain" id="PRO_5008089180" description="Ig-like domain-containing protein" evidence="5">
    <location>
        <begin position="28"/>
        <end position="1235"/>
    </location>
</feature>
<dbReference type="InterPro" id="IPR036179">
    <property type="entry name" value="Ig-like_dom_sf"/>
</dbReference>
<evidence type="ECO:0000259" key="7">
    <source>
        <dbReference type="PROSITE" id="PS50853"/>
    </source>
</evidence>
<comment type="caution">
    <text evidence="8">The sequence shown here is derived from an EMBL/GenBank/DDBJ whole genome shotgun (WGS) entry which is preliminary data.</text>
</comment>
<dbReference type="Gene3D" id="2.60.40.10">
    <property type="entry name" value="Immunoglobulins"/>
    <property type="match status" value="2"/>
</dbReference>
<name>A0A178IMU4_9BACT</name>
<dbReference type="InterPro" id="IPR011042">
    <property type="entry name" value="6-blade_b-propeller_TolB-like"/>
</dbReference>
<keyword evidence="3" id="KW-0326">Glycosidase</keyword>
<dbReference type="InterPro" id="IPR001258">
    <property type="entry name" value="NHL_repeat"/>
</dbReference>
<dbReference type="STRING" id="1184151.AW736_04185"/>
<dbReference type="EMBL" id="LRRQ01000034">
    <property type="protein sequence ID" value="OAM91223.1"/>
    <property type="molecule type" value="Genomic_DNA"/>
</dbReference>
<dbReference type="InterPro" id="IPR003961">
    <property type="entry name" value="FN3_dom"/>
</dbReference>
<keyword evidence="2" id="KW-0378">Hydrolase</keyword>
<dbReference type="Gene3D" id="3.20.20.80">
    <property type="entry name" value="Glycosidases"/>
    <property type="match status" value="1"/>
</dbReference>
<dbReference type="SUPFAM" id="SSF63829">
    <property type="entry name" value="Calcium-dependent phosphotriesterase"/>
    <property type="match status" value="1"/>
</dbReference>
<dbReference type="InterPro" id="IPR001547">
    <property type="entry name" value="Glyco_hydro_5"/>
</dbReference>
<dbReference type="SUPFAM" id="SSF51445">
    <property type="entry name" value="(Trans)glycosidases"/>
    <property type="match status" value="1"/>
</dbReference>
<accession>A0A178IMU4</accession>
<sequence length="1235" mass="128581">MNTRHTSTVGRRILPFVVMSAVTCALASPILRATVVFNDTAENKDNWVDNYPSGGGAASFARFIATGGEFQYTGGNTETNLVAGTSEFFSANDNLELSFDGFFATASNGSALIVDIGLATNAIATANVKLGLKFTASGSNAKLVYNNTEYSLAGNRPVAGSAANGKASIKIAYQIDGGGTVTVTQLAGTYLPAGSSTATAVPPGGVVLYNGSPSGSPIDFGTGLRIRLVGRNSGSGGITTPVTIDNIKLAMDEGGGDGVTSSWPAAAQRGVNAGNWLTSYEMGQTLAPWGTKLMRLQLLGSAPQFTPEQDGVSGEWTFPTAGWTAIDTFLTAAKSNNMKVVLDLHGCSHFFPNSNYNTWSQEPGAPGIANKNKLVSLWKTIATRYKDERDAIAGYEILNEPIAGGDLDKENGAAPLDGADAWNTILTEVIAAIRAIDTYHAVVVEPVGYANQAYLKRLKYFDPSTTPGIVYSVHIYSPHEYAEQGTVSIQPPWKFGFDGIIVNGTAVGSGYYYPGLVDFVTKYTVPYEYETTVLDKDYLRTRVAPILEFQNQHKGARIYVGEFGAVRHAPINLAGQDSTWTFLRDYLSLFYNDTPSVSHPHWDWTIHAFQFSANDLYTGLQYDNIKESTTRHADTNKIRLYKHYLNPENDTVAPPEYVDTLPDAAIPETPPPTPYGLTATAPGSGQVELAWIPSSRAEKYKICYSTSGSGGPFAELAVVDQPSAAALASGSYTMGYIDGEDSPLPTDAVYYYTVSATNAHGESAPSAPAGVTVSGVYIPVINEQPQSVSPPLGVSATLSVTLKSTVGVTGYQWSKDGQPVVSGTNATLVLAGTPADAGVYTVTITGLDGPAVSTSATVTIQPDAASLFNTPVALAATDAGEIHVADSTRHIVQTLKTDNTVYTFLGAPGSTGAVDNSGTHARLNAPSGLAVCSGTLYIADTGNNSLRASGVGGSLKTIAIALNRPAGLAADSAGNVYMADRDNHQIRKFAPGGAVSLVAGSGTAGHADAAGALASFKSPAGLALFETGGTDGYLYVVDTGNHALRVITLATGSVTTFSGAPGEPAGHADATGTNARFDSPGGLVVDADGDLYLADTGNSVIRKITPTGVVITLAGAPGHAGFKDATGTNAWFDHPRDITLTATGTLVVADTGNRALRAISAADAVTTLVVTSGTAPTLDPPASAVPEIPPFNPPQGKRGGGAPSWWLVTALAVLLAARAFASRHLHGTRFQRIGG</sequence>
<evidence type="ECO:0000256" key="4">
    <source>
        <dbReference type="PROSITE-ProRule" id="PRU00504"/>
    </source>
</evidence>
<dbReference type="CDD" id="cd00146">
    <property type="entry name" value="PKD"/>
    <property type="match status" value="1"/>
</dbReference>
<proteinExistence type="predicted"/>
<dbReference type="InterPro" id="IPR013783">
    <property type="entry name" value="Ig-like_fold"/>
</dbReference>
<dbReference type="PROSITE" id="PS50853">
    <property type="entry name" value="FN3"/>
    <property type="match status" value="1"/>
</dbReference>
<dbReference type="Proteomes" id="UP000078486">
    <property type="component" value="Unassembled WGS sequence"/>
</dbReference>
<organism evidence="8 9">
    <name type="scientific">Termitidicoccus mucosus</name>
    <dbReference type="NCBI Taxonomy" id="1184151"/>
    <lineage>
        <taxon>Bacteria</taxon>
        <taxon>Pseudomonadati</taxon>
        <taxon>Verrucomicrobiota</taxon>
        <taxon>Opitutia</taxon>
        <taxon>Opitutales</taxon>
        <taxon>Opitutaceae</taxon>
        <taxon>Termitidicoccus</taxon>
    </lineage>
</organism>
<dbReference type="PROSITE" id="PS50835">
    <property type="entry name" value="IG_LIKE"/>
    <property type="match status" value="1"/>
</dbReference>
<keyword evidence="1" id="KW-0677">Repeat</keyword>
<dbReference type="PANTHER" id="PTHR13833:SF71">
    <property type="entry name" value="NHL DOMAIN-CONTAINING PROTEIN"/>
    <property type="match status" value="1"/>
</dbReference>
<evidence type="ECO:0000259" key="6">
    <source>
        <dbReference type="PROSITE" id="PS50835"/>
    </source>
</evidence>
<evidence type="ECO:0000313" key="8">
    <source>
        <dbReference type="EMBL" id="OAM91223.1"/>
    </source>
</evidence>
<reference evidence="8 9" key="1">
    <citation type="submission" date="2016-01" db="EMBL/GenBank/DDBJ databases">
        <title>High potential of lignocellulose degradation of a new Verrucomicrobia species.</title>
        <authorList>
            <person name="Wang Y."/>
            <person name="Shi Y."/>
            <person name="Qiu Z."/>
            <person name="Liu S."/>
            <person name="Yang H."/>
        </authorList>
    </citation>
    <scope>NUCLEOTIDE SEQUENCE [LARGE SCALE GENOMIC DNA]</scope>
    <source>
        <strain evidence="8 9">TSB47</strain>
    </source>
</reference>
<dbReference type="InterPro" id="IPR036116">
    <property type="entry name" value="FN3_sf"/>
</dbReference>
<feature type="domain" description="Ig-like" evidence="6">
    <location>
        <begin position="779"/>
        <end position="859"/>
    </location>
</feature>
<dbReference type="Pfam" id="PF00150">
    <property type="entry name" value="Cellulase"/>
    <property type="match status" value="1"/>
</dbReference>
<dbReference type="Gene3D" id="2.40.10.500">
    <property type="match status" value="1"/>
</dbReference>
<protein>
    <recommendedName>
        <fullName evidence="10">Ig-like domain-containing protein</fullName>
    </recommendedName>
</protein>
<dbReference type="Pfam" id="PF01436">
    <property type="entry name" value="NHL"/>
    <property type="match status" value="1"/>
</dbReference>
<evidence type="ECO:0000256" key="5">
    <source>
        <dbReference type="SAM" id="SignalP"/>
    </source>
</evidence>
<evidence type="ECO:0000256" key="2">
    <source>
        <dbReference type="ARBA" id="ARBA00022801"/>
    </source>
</evidence>
<gene>
    <name evidence="8" type="ORF">AW736_04185</name>
</gene>
<dbReference type="SUPFAM" id="SSF48726">
    <property type="entry name" value="Immunoglobulin"/>
    <property type="match status" value="1"/>
</dbReference>
<dbReference type="AlphaFoldDB" id="A0A178IMU4"/>
<dbReference type="PROSITE" id="PS51125">
    <property type="entry name" value="NHL"/>
    <property type="match status" value="1"/>
</dbReference>